<dbReference type="PROSITE" id="PS51257">
    <property type="entry name" value="PROKAR_LIPOPROTEIN"/>
    <property type="match status" value="1"/>
</dbReference>
<organism evidence="1">
    <name type="scientific">marine metagenome</name>
    <dbReference type="NCBI Taxonomy" id="408172"/>
    <lineage>
        <taxon>unclassified sequences</taxon>
        <taxon>metagenomes</taxon>
        <taxon>ecological metagenomes</taxon>
    </lineage>
</organism>
<gene>
    <name evidence="1" type="ORF">METZ01_LOCUS461205</name>
</gene>
<reference evidence="1" key="1">
    <citation type="submission" date="2018-05" db="EMBL/GenBank/DDBJ databases">
        <authorList>
            <person name="Lanie J.A."/>
            <person name="Ng W.-L."/>
            <person name="Kazmierczak K.M."/>
            <person name="Andrzejewski T.M."/>
            <person name="Davidsen T.M."/>
            <person name="Wayne K.J."/>
            <person name="Tettelin H."/>
            <person name="Glass J.I."/>
            <person name="Rusch D."/>
            <person name="Podicherti R."/>
            <person name="Tsui H.-C.T."/>
            <person name="Winkler M.E."/>
        </authorList>
    </citation>
    <scope>NUCLEOTIDE SEQUENCE</scope>
</reference>
<accession>A0A383ALB4</accession>
<protein>
    <submittedName>
        <fullName evidence="1">Uncharacterized protein</fullName>
    </submittedName>
</protein>
<feature type="non-terminal residue" evidence="1">
    <location>
        <position position="98"/>
    </location>
</feature>
<name>A0A383ALB4_9ZZZZ</name>
<dbReference type="AlphaFoldDB" id="A0A383ALB4"/>
<evidence type="ECO:0000313" key="1">
    <source>
        <dbReference type="EMBL" id="SVE08351.1"/>
    </source>
</evidence>
<dbReference type="EMBL" id="UINC01192966">
    <property type="protein sequence ID" value="SVE08351.1"/>
    <property type="molecule type" value="Genomic_DNA"/>
</dbReference>
<proteinExistence type="predicted"/>
<sequence>MTMTLTRIVSISTVMVLLLTMTACGGGGKAYAPRQGSLPPTDIQLDSAMKEERLSLSLGGAAESKKLLTRQQRRVLTAFIVFWSGWSDSNRRPPTPHA</sequence>